<proteinExistence type="predicted"/>
<accession>A0AA36N897</accession>
<organism evidence="1 2">
    <name type="scientific">Effrenium voratum</name>
    <dbReference type="NCBI Taxonomy" id="2562239"/>
    <lineage>
        <taxon>Eukaryota</taxon>
        <taxon>Sar</taxon>
        <taxon>Alveolata</taxon>
        <taxon>Dinophyceae</taxon>
        <taxon>Suessiales</taxon>
        <taxon>Symbiodiniaceae</taxon>
        <taxon>Effrenium</taxon>
    </lineage>
</organism>
<evidence type="ECO:0000313" key="1">
    <source>
        <dbReference type="EMBL" id="CAJ1393013.1"/>
    </source>
</evidence>
<dbReference type="Gene3D" id="1.10.30.10">
    <property type="entry name" value="High mobility group box domain"/>
    <property type="match status" value="1"/>
</dbReference>
<protein>
    <submittedName>
        <fullName evidence="1">Uncharacterized protein</fullName>
    </submittedName>
</protein>
<gene>
    <name evidence="1" type="ORF">EVOR1521_LOCUS17965</name>
</gene>
<dbReference type="InterPro" id="IPR036910">
    <property type="entry name" value="HMG_box_dom_sf"/>
</dbReference>
<dbReference type="AlphaFoldDB" id="A0AA36N897"/>
<dbReference type="Proteomes" id="UP001178507">
    <property type="component" value="Unassembled WGS sequence"/>
</dbReference>
<reference evidence="1" key="1">
    <citation type="submission" date="2023-08" db="EMBL/GenBank/DDBJ databases">
        <authorList>
            <person name="Chen Y."/>
            <person name="Shah S."/>
            <person name="Dougan E. K."/>
            <person name="Thang M."/>
            <person name="Chan C."/>
        </authorList>
    </citation>
    <scope>NUCLEOTIDE SEQUENCE</scope>
</reference>
<comment type="caution">
    <text evidence="1">The sequence shown here is derived from an EMBL/GenBank/DDBJ whole genome shotgun (WGS) entry which is preliminary data.</text>
</comment>
<name>A0AA36N897_9DINO</name>
<dbReference type="EMBL" id="CAUJNA010002458">
    <property type="protein sequence ID" value="CAJ1393013.1"/>
    <property type="molecule type" value="Genomic_DNA"/>
</dbReference>
<sequence>MRLKCCNHQLCLVRKPTVLAIERLWATIVRLGHLMETHSFRRALATALVALIQEDGQFVRVPVYELPEDMALWRQRSEWLMRGFITTSKNTASSLSEMIAFANGDTTSSTVVHWCLMGSADKPACCNTDQEALCKFLSHAVPFFSRGYETPLLYRMKGYGPASSFVSFGCCFFRMLPRILQRMAQRSDPGSECATLADALMTETSFRQPGNDGADTAGDFEHILADALDMNKNYSAQNSVRRRLVVEEISKPSFPRSVMAVDALIQPIEHGVNYMLGHTKILHDLGFLGRSHPQCGKLQEEARHKFLHTVSGNFGNTLVKEYVDFLQRGLTEAISMGLEAHPALLNQIFQLVIVCMTDLHRRLVYEFRFPPWSLFGLLDLDTAGFVQAWTTLQDKKGRLLTSRESPSDRSDRLVKATTKSIRKICGWNVFQRAEMEGLALTGDQYKSKIREISQKWRNMSPEDKSAFKLEAEHQQSKLDALAATPLPSSSSAPAQEGEVWRNAAKKLSARRLALNKNAFMAHELWTAPTQLGNSSFVCNRNTL</sequence>
<evidence type="ECO:0000313" key="2">
    <source>
        <dbReference type="Proteomes" id="UP001178507"/>
    </source>
</evidence>
<keyword evidence="2" id="KW-1185">Reference proteome</keyword>